<reference evidence="15 16" key="1">
    <citation type="journal article" date="2021" name="Int. J. Syst. Evol. Microbiol.">
        <title>Reticulibacter mediterranei gen. nov., sp. nov., within the new family Reticulibacteraceae fam. nov., and Ktedonospora formicarum gen. nov., sp. nov., Ktedonobacter robiniae sp. nov., Dictyobacter formicarum sp. nov. and Dictyobacter arantiisoli sp. nov., belonging to the class Ktedonobacteria.</title>
        <authorList>
            <person name="Yabe S."/>
            <person name="Zheng Y."/>
            <person name="Wang C.M."/>
            <person name="Sakai Y."/>
            <person name="Abe K."/>
            <person name="Yokota A."/>
            <person name="Donadio S."/>
            <person name="Cavaletti L."/>
            <person name="Monciardini P."/>
        </authorList>
    </citation>
    <scope>NUCLEOTIDE SEQUENCE [LARGE SCALE GENOMIC DNA]</scope>
    <source>
        <strain evidence="15 16">SOSP1-30</strain>
    </source>
</reference>
<evidence type="ECO:0000256" key="2">
    <source>
        <dbReference type="ARBA" id="ARBA00004496"/>
    </source>
</evidence>
<evidence type="ECO:0000256" key="3">
    <source>
        <dbReference type="ARBA" id="ARBA00005133"/>
    </source>
</evidence>
<dbReference type="RefSeq" id="WP_201372146.1">
    <property type="nucleotide sequence ID" value="NZ_BNJG01000001.1"/>
</dbReference>
<comment type="similarity">
    <text evidence="4 12 13">Belongs to the HisA/HisF family.</text>
</comment>
<gene>
    <name evidence="12 15" type="primary">hisA</name>
    <name evidence="15" type="ORF">KSB_40470</name>
</gene>
<dbReference type="NCBIfam" id="TIGR00007">
    <property type="entry name" value="1-(5-phosphoribosyl)-5-[(5-phosphoribosylamino)methylideneamino]imidazole-4-carboxamide isomerase"/>
    <property type="match status" value="1"/>
</dbReference>
<dbReference type="InterPro" id="IPR044524">
    <property type="entry name" value="Isoase_HisA-like"/>
</dbReference>
<comment type="pathway">
    <text evidence="3 12 14">Amino-acid biosynthesis; L-histidine biosynthesis; L-histidine from 5-phospho-alpha-D-ribose 1-diphosphate: step 4/9.</text>
</comment>
<keyword evidence="8 12" id="KW-0028">Amino-acid biosynthesis</keyword>
<evidence type="ECO:0000313" key="16">
    <source>
        <dbReference type="Proteomes" id="UP000654345"/>
    </source>
</evidence>
<comment type="caution">
    <text evidence="15">The sequence shown here is derived from an EMBL/GenBank/DDBJ whole genome shotgun (WGS) entry which is preliminary data.</text>
</comment>
<dbReference type="InterPro" id="IPR023016">
    <property type="entry name" value="HisA/PriA"/>
</dbReference>
<evidence type="ECO:0000256" key="6">
    <source>
        <dbReference type="ARBA" id="ARBA00018464"/>
    </source>
</evidence>
<sequence>MIILPAIDIKDGLCVRLYQGDYAQVTTYDRDPVQVAQRWQEAGASWLHVVDLDGAAQGRPVNTDLIQRMRRETTLQIEVGGGMRSLEQIEQVLALGVERVILGTVALRDRALLEAALARWGERIVVGLDARDGFVAVSGWYETSQVRATALAGELSRLGVRRFVYTDIARDGALSGPNLPALREMQQASESALIASGGVSSLEDLRELAQSGVEGAIVGKAIYTGAVDLAQAARELEKGV</sequence>
<evidence type="ECO:0000256" key="7">
    <source>
        <dbReference type="ARBA" id="ARBA00022490"/>
    </source>
</evidence>
<keyword evidence="7 12" id="KW-0963">Cytoplasm</keyword>
<dbReference type="PANTHER" id="PTHR43090">
    <property type="entry name" value="1-(5-PHOSPHORIBOSYL)-5-[(5-PHOSPHORIBOSYLAMINO)METHYLIDENEAMINO] IMIDAZOLE-4-CARBOXAMIDE ISOMERASE"/>
    <property type="match status" value="1"/>
</dbReference>
<feature type="active site" description="Proton donor" evidence="12">
    <location>
        <position position="129"/>
    </location>
</feature>
<keyword evidence="9 12" id="KW-0368">Histidine biosynthesis</keyword>
<accession>A0ABQ3UT70</accession>
<keyword evidence="16" id="KW-1185">Reference proteome</keyword>
<evidence type="ECO:0000256" key="12">
    <source>
        <dbReference type="HAMAP-Rule" id="MF_01014"/>
    </source>
</evidence>
<comment type="catalytic activity">
    <reaction evidence="1 12 14">
        <text>1-(5-phospho-beta-D-ribosyl)-5-[(5-phospho-beta-D-ribosylamino)methylideneamino]imidazole-4-carboxamide = 5-[(5-phospho-1-deoxy-D-ribulos-1-ylimino)methylamino]-1-(5-phospho-beta-D-ribosyl)imidazole-4-carboxamide</text>
        <dbReference type="Rhea" id="RHEA:15469"/>
        <dbReference type="ChEBI" id="CHEBI:58435"/>
        <dbReference type="ChEBI" id="CHEBI:58525"/>
        <dbReference type="EC" id="5.3.1.16"/>
    </reaction>
</comment>
<evidence type="ECO:0000256" key="9">
    <source>
        <dbReference type="ARBA" id="ARBA00023102"/>
    </source>
</evidence>
<dbReference type="CDD" id="cd04732">
    <property type="entry name" value="HisA"/>
    <property type="match status" value="1"/>
</dbReference>
<evidence type="ECO:0000256" key="10">
    <source>
        <dbReference type="ARBA" id="ARBA00023235"/>
    </source>
</evidence>
<dbReference type="EMBL" id="BNJG01000001">
    <property type="protein sequence ID" value="GHO55572.1"/>
    <property type="molecule type" value="Genomic_DNA"/>
</dbReference>
<dbReference type="Proteomes" id="UP000654345">
    <property type="component" value="Unassembled WGS sequence"/>
</dbReference>
<dbReference type="InterPro" id="IPR006062">
    <property type="entry name" value="His_biosynth"/>
</dbReference>
<dbReference type="SUPFAM" id="SSF51366">
    <property type="entry name" value="Ribulose-phoshate binding barrel"/>
    <property type="match status" value="1"/>
</dbReference>
<name>A0ABQ3UT70_9CHLR</name>
<dbReference type="EC" id="5.3.1.16" evidence="5 12"/>
<dbReference type="PANTHER" id="PTHR43090:SF2">
    <property type="entry name" value="1-(5-PHOSPHORIBOSYL)-5-[(5-PHOSPHORIBOSYLAMINO)METHYLIDENEAMINO] IMIDAZOLE-4-CARBOXAMIDE ISOMERASE"/>
    <property type="match status" value="1"/>
</dbReference>
<evidence type="ECO:0000256" key="14">
    <source>
        <dbReference type="RuleBase" id="RU003658"/>
    </source>
</evidence>
<evidence type="ECO:0000256" key="11">
    <source>
        <dbReference type="ARBA" id="ARBA00030547"/>
    </source>
</evidence>
<evidence type="ECO:0000256" key="4">
    <source>
        <dbReference type="ARBA" id="ARBA00009667"/>
    </source>
</evidence>
<organism evidence="15 16">
    <name type="scientific">Ktedonobacter robiniae</name>
    <dbReference type="NCBI Taxonomy" id="2778365"/>
    <lineage>
        <taxon>Bacteria</taxon>
        <taxon>Bacillati</taxon>
        <taxon>Chloroflexota</taxon>
        <taxon>Ktedonobacteria</taxon>
        <taxon>Ktedonobacterales</taxon>
        <taxon>Ktedonobacteraceae</taxon>
        <taxon>Ktedonobacter</taxon>
    </lineage>
</organism>
<proteinExistence type="inferred from homology"/>
<evidence type="ECO:0000256" key="5">
    <source>
        <dbReference type="ARBA" id="ARBA00012550"/>
    </source>
</evidence>
<comment type="subcellular location">
    <subcellularLocation>
        <location evidence="2 12 14">Cytoplasm</location>
    </subcellularLocation>
</comment>
<dbReference type="InterPro" id="IPR006063">
    <property type="entry name" value="HisA_bact_arch"/>
</dbReference>
<dbReference type="InterPro" id="IPR011060">
    <property type="entry name" value="RibuloseP-bd_barrel"/>
</dbReference>
<dbReference type="Gene3D" id="3.20.20.70">
    <property type="entry name" value="Aldolase class I"/>
    <property type="match status" value="1"/>
</dbReference>
<dbReference type="GO" id="GO:0016853">
    <property type="term" value="F:isomerase activity"/>
    <property type="evidence" value="ECO:0007669"/>
    <property type="project" value="UniProtKB-KW"/>
</dbReference>
<feature type="active site" description="Proton acceptor" evidence="12">
    <location>
        <position position="8"/>
    </location>
</feature>
<keyword evidence="10 12" id="KW-0413">Isomerase</keyword>
<evidence type="ECO:0000256" key="13">
    <source>
        <dbReference type="RuleBase" id="RU003657"/>
    </source>
</evidence>
<evidence type="ECO:0000256" key="1">
    <source>
        <dbReference type="ARBA" id="ARBA00000901"/>
    </source>
</evidence>
<protein>
    <recommendedName>
        <fullName evidence="6 12">1-(5-phosphoribosyl)-5-[(5-phosphoribosylamino)methylideneamino] imidazole-4-carboxamide isomerase</fullName>
        <ecNumber evidence="5 12">5.3.1.16</ecNumber>
    </recommendedName>
    <alternativeName>
        <fullName evidence="11 12">Phosphoribosylformimino-5-aminoimidazole carboxamide ribotide isomerase</fullName>
    </alternativeName>
</protein>
<evidence type="ECO:0000256" key="8">
    <source>
        <dbReference type="ARBA" id="ARBA00022605"/>
    </source>
</evidence>
<dbReference type="Pfam" id="PF00977">
    <property type="entry name" value="His_biosynth"/>
    <property type="match status" value="1"/>
</dbReference>
<dbReference type="HAMAP" id="MF_01014">
    <property type="entry name" value="HisA"/>
    <property type="match status" value="1"/>
</dbReference>
<dbReference type="InterPro" id="IPR013785">
    <property type="entry name" value="Aldolase_TIM"/>
</dbReference>
<evidence type="ECO:0000313" key="15">
    <source>
        <dbReference type="EMBL" id="GHO55572.1"/>
    </source>
</evidence>